<accession>A0A1B1AHY5</accession>
<dbReference type="AlphaFoldDB" id="A0A1B1AHY5"/>
<evidence type="ECO:0000313" key="2">
    <source>
        <dbReference type="EMBL" id="ANP46167.1"/>
    </source>
</evidence>
<dbReference type="Gene3D" id="2.30.30.240">
    <property type="entry name" value="PRC-barrel domain"/>
    <property type="match status" value="1"/>
</dbReference>
<proteinExistence type="predicted"/>
<evidence type="ECO:0000313" key="3">
    <source>
        <dbReference type="Proteomes" id="UP000092498"/>
    </source>
</evidence>
<dbReference type="PANTHER" id="PTHR36505">
    <property type="entry name" value="BLR1072 PROTEIN"/>
    <property type="match status" value="1"/>
</dbReference>
<dbReference type="InterPro" id="IPR011033">
    <property type="entry name" value="PRC_barrel-like_sf"/>
</dbReference>
<dbReference type="Proteomes" id="UP000092498">
    <property type="component" value="Chromosome"/>
</dbReference>
<reference evidence="2 3" key="1">
    <citation type="submission" date="2015-11" db="EMBL/GenBank/DDBJ databases">
        <title>Whole-Genome Sequence of Candidatus Oderbacter manganicum from the National Park Lower Oder Valley, Germany.</title>
        <authorList>
            <person name="Braun B."/>
            <person name="Liere K."/>
            <person name="Szewzyk U."/>
        </authorList>
    </citation>
    <scope>NUCLEOTIDE SEQUENCE [LARGE SCALE GENOMIC DNA]</scope>
    <source>
        <strain evidence="2 3">OTSz_A_272</strain>
    </source>
</reference>
<name>A0A1B1AHY5_9PROT</name>
<dbReference type="KEGG" id="cbot:ATE48_09665"/>
<dbReference type="PANTHER" id="PTHR36505:SF1">
    <property type="entry name" value="BLR1072 PROTEIN"/>
    <property type="match status" value="1"/>
</dbReference>
<evidence type="ECO:0000259" key="1">
    <source>
        <dbReference type="Pfam" id="PF05239"/>
    </source>
</evidence>
<dbReference type="OrthoDB" id="7274881at2"/>
<dbReference type="STRING" id="1759059.ATE48_09665"/>
<dbReference type="EMBL" id="CP013244">
    <property type="protein sequence ID" value="ANP46167.1"/>
    <property type="molecule type" value="Genomic_DNA"/>
</dbReference>
<dbReference type="InterPro" id="IPR027275">
    <property type="entry name" value="PRC-brl_dom"/>
</dbReference>
<dbReference type="Pfam" id="PF05239">
    <property type="entry name" value="PRC"/>
    <property type="match status" value="1"/>
</dbReference>
<keyword evidence="3" id="KW-1185">Reference proteome</keyword>
<dbReference type="SUPFAM" id="SSF50346">
    <property type="entry name" value="PRC-barrel domain"/>
    <property type="match status" value="1"/>
</dbReference>
<dbReference type="RefSeq" id="WP_066770702.1">
    <property type="nucleotide sequence ID" value="NZ_CP013244.1"/>
</dbReference>
<protein>
    <submittedName>
        <fullName evidence="2">Photosystem reaction center subunit H</fullName>
    </submittedName>
</protein>
<sequence length="121" mass="13445">MPTTTGHTSAIRAKKVIGTSIKDTTGEKIGTVEDLVLNKENNSILFAVVGFGGVLKIGEKFHPLPWASLNYDEEEDAYVVPYTKDELKSAPSDTIDELTKNDGVAYRDQAFAFYKVDHYWT</sequence>
<organism evidence="2 3">
    <name type="scientific">Candidatus Viadribacter manganicus</name>
    <dbReference type="NCBI Taxonomy" id="1759059"/>
    <lineage>
        <taxon>Bacteria</taxon>
        <taxon>Pseudomonadati</taxon>
        <taxon>Pseudomonadota</taxon>
        <taxon>Alphaproteobacteria</taxon>
        <taxon>Hyphomonadales</taxon>
        <taxon>Hyphomonadaceae</taxon>
        <taxon>Candidatus Viadribacter</taxon>
    </lineage>
</organism>
<dbReference type="InParanoid" id="A0A1B1AHY5"/>
<feature type="domain" description="PRC-barrel" evidence="1">
    <location>
        <begin position="11"/>
        <end position="87"/>
    </location>
</feature>
<gene>
    <name evidence="2" type="ORF">ATE48_09665</name>
</gene>